<comment type="caution">
    <text evidence="2">The sequence shown here is derived from an EMBL/GenBank/DDBJ whole genome shotgun (WGS) entry which is preliminary data.</text>
</comment>
<feature type="region of interest" description="Disordered" evidence="1">
    <location>
        <begin position="1"/>
        <end position="21"/>
    </location>
</feature>
<keyword evidence="3" id="KW-1185">Reference proteome</keyword>
<evidence type="ECO:0000313" key="3">
    <source>
        <dbReference type="Proteomes" id="UP000176005"/>
    </source>
</evidence>
<evidence type="ECO:0000256" key="1">
    <source>
        <dbReference type="SAM" id="MobiDB-lite"/>
    </source>
</evidence>
<sequence>MHGDIFDSDGQALTVPGEVTPHTHTAMDGIFLEEVYEALGEEDPAKRRAKRVQVAAVAQLMVHLIDQEIAAESPYTEA</sequence>
<dbReference type="RefSeq" id="WP_070017737.1">
    <property type="nucleotide sequence ID" value="NZ_LJGW01000291.1"/>
</dbReference>
<evidence type="ECO:0000313" key="2">
    <source>
        <dbReference type="EMBL" id="OEV10554.1"/>
    </source>
</evidence>
<gene>
    <name evidence="2" type="ORF">AN218_16995</name>
</gene>
<dbReference type="EMBL" id="LJGW01000291">
    <property type="protein sequence ID" value="OEV10554.1"/>
    <property type="molecule type" value="Genomic_DNA"/>
</dbReference>
<dbReference type="AlphaFoldDB" id="A0A1E7L2Y1"/>
<accession>A0A1E7L2Y1</accession>
<proteinExistence type="predicted"/>
<dbReference type="Proteomes" id="UP000176005">
    <property type="component" value="Unassembled WGS sequence"/>
</dbReference>
<name>A0A1E7L2Y1_9ACTN</name>
<reference evidence="2 3" key="1">
    <citation type="journal article" date="2016" name="Front. Microbiol.">
        <title>Comparative Genomics Analysis of Streptomyces Species Reveals Their Adaptation to the Marine Environment and Their Diversity at the Genomic Level.</title>
        <authorList>
            <person name="Tian X."/>
            <person name="Zhang Z."/>
            <person name="Yang T."/>
            <person name="Chen M."/>
            <person name="Li J."/>
            <person name="Chen F."/>
            <person name="Yang J."/>
            <person name="Li W."/>
            <person name="Zhang B."/>
            <person name="Zhang Z."/>
            <person name="Wu J."/>
            <person name="Zhang C."/>
            <person name="Long L."/>
            <person name="Xiao J."/>
        </authorList>
    </citation>
    <scope>NUCLEOTIDE SEQUENCE [LARGE SCALE GENOMIC DNA]</scope>
    <source>
        <strain evidence="2 3">SCSIO 10429</strain>
    </source>
</reference>
<organism evidence="2 3">
    <name type="scientific">Streptomyces nanshensis</name>
    <dbReference type="NCBI Taxonomy" id="518642"/>
    <lineage>
        <taxon>Bacteria</taxon>
        <taxon>Bacillati</taxon>
        <taxon>Actinomycetota</taxon>
        <taxon>Actinomycetes</taxon>
        <taxon>Kitasatosporales</taxon>
        <taxon>Streptomycetaceae</taxon>
        <taxon>Streptomyces</taxon>
    </lineage>
</organism>
<protein>
    <submittedName>
        <fullName evidence="2">Uncharacterized protein</fullName>
    </submittedName>
</protein>